<dbReference type="RefSeq" id="WP_340271599.1">
    <property type="nucleotide sequence ID" value="NZ_JBBEOG010000013.1"/>
</dbReference>
<keyword evidence="2" id="KW-1185">Reference proteome</keyword>
<accession>A0ABW0GP75</accession>
<protein>
    <submittedName>
        <fullName evidence="1">DUF1015 family protein</fullName>
    </submittedName>
</protein>
<name>A0ABW0GP75_9MICO</name>
<dbReference type="Proteomes" id="UP001596122">
    <property type="component" value="Unassembled WGS sequence"/>
</dbReference>
<reference evidence="2" key="1">
    <citation type="journal article" date="2019" name="Int. J. Syst. Evol. Microbiol.">
        <title>The Global Catalogue of Microorganisms (GCM) 10K type strain sequencing project: providing services to taxonomists for standard genome sequencing and annotation.</title>
        <authorList>
            <consortium name="The Broad Institute Genomics Platform"/>
            <consortium name="The Broad Institute Genome Sequencing Center for Infectious Disease"/>
            <person name="Wu L."/>
            <person name="Ma J."/>
        </authorList>
    </citation>
    <scope>NUCLEOTIDE SEQUENCE [LARGE SCALE GENOMIC DNA]</scope>
    <source>
        <strain evidence="2">CCUG 43114</strain>
    </source>
</reference>
<gene>
    <name evidence="1" type="ORF">ACFPJ6_13375</name>
</gene>
<dbReference type="PANTHER" id="PTHR36454:SF1">
    <property type="entry name" value="DUF1015 DOMAIN-CONTAINING PROTEIN"/>
    <property type="match status" value="1"/>
</dbReference>
<proteinExistence type="predicted"/>
<evidence type="ECO:0000313" key="1">
    <source>
        <dbReference type="EMBL" id="MFC5381775.1"/>
    </source>
</evidence>
<comment type="caution">
    <text evidence="1">The sequence shown here is derived from an EMBL/GenBank/DDBJ whole genome shotgun (WGS) entry which is preliminary data.</text>
</comment>
<dbReference type="EMBL" id="JBHSLD010000012">
    <property type="protein sequence ID" value="MFC5381775.1"/>
    <property type="molecule type" value="Genomic_DNA"/>
</dbReference>
<evidence type="ECO:0000313" key="2">
    <source>
        <dbReference type="Proteomes" id="UP001596122"/>
    </source>
</evidence>
<sequence>MITGTAGVSPLRLVRPAHDPRRHLLLDNGWSAVGRDLVSPPALFRLRVRGEAGEVVGVAARFLVADPPAGSGLLPHERTDERAVRRRVRALRSAHVDRDPLLLTHRGRGVVPDLVDASAVPLWRHTESGHDVEVEQVAGDRVDAVLAALGAARLLVADGHHRLAASVALAAQGVTTHVTGLVVDADRTPFRLGPVHRVLLDEDGREQLPGDALDTLLGRCRRAGGVVGRGSAPHEGAVQVVHGEVEWHVTWPGHPAGDVTSLVEHVLDDAERTRTRREPSAVAATTAARHGAVAVLLPPPSLDAVLETAERGALLPYKATAFEPKLPSGVLVRPLPAWYAEHGWHEATG</sequence>
<dbReference type="PANTHER" id="PTHR36454">
    <property type="entry name" value="LMO2823 PROTEIN"/>
    <property type="match status" value="1"/>
</dbReference>
<dbReference type="InterPro" id="IPR008323">
    <property type="entry name" value="UCP033563"/>
</dbReference>
<dbReference type="Pfam" id="PF06245">
    <property type="entry name" value="DUF1015"/>
    <property type="match status" value="1"/>
</dbReference>
<organism evidence="1 2">
    <name type="scientific">Aquipuribacter nitratireducens</name>
    <dbReference type="NCBI Taxonomy" id="650104"/>
    <lineage>
        <taxon>Bacteria</taxon>
        <taxon>Bacillati</taxon>
        <taxon>Actinomycetota</taxon>
        <taxon>Actinomycetes</taxon>
        <taxon>Micrococcales</taxon>
        <taxon>Intrasporangiaceae</taxon>
        <taxon>Aquipuribacter</taxon>
    </lineage>
</organism>